<dbReference type="RefSeq" id="XP_012891648.1">
    <property type="nucleotide sequence ID" value="XM_013036194.1"/>
</dbReference>
<dbReference type="PANTHER" id="PTHR22589:SF14">
    <property type="entry name" value="CHOLINE O-ACETYLTRANSFERASE"/>
    <property type="match status" value="1"/>
</dbReference>
<proteinExistence type="inferred from homology"/>
<dbReference type="Gene3D" id="3.30.559.70">
    <property type="entry name" value="Choline/Carnitine o-acyltransferase, domain 2"/>
    <property type="match status" value="1"/>
</dbReference>
<comment type="catalytic activity">
    <reaction evidence="8">
        <text>choline + acetyl-CoA = acetylcholine + CoA</text>
        <dbReference type="Rhea" id="RHEA:18821"/>
        <dbReference type="ChEBI" id="CHEBI:15354"/>
        <dbReference type="ChEBI" id="CHEBI:15355"/>
        <dbReference type="ChEBI" id="CHEBI:57287"/>
        <dbReference type="ChEBI" id="CHEBI:57288"/>
        <dbReference type="EC" id="2.3.1.6"/>
    </reaction>
</comment>
<protein>
    <recommendedName>
        <fullName evidence="7">Choline O-acetyltransferase</fullName>
        <ecNumber evidence="6">2.3.1.6</ecNumber>
    </recommendedName>
</protein>
<dbReference type="PANTHER" id="PTHR22589">
    <property type="entry name" value="CARNITINE O-ACYLTRANSFERASE"/>
    <property type="match status" value="1"/>
</dbReference>
<evidence type="ECO:0000256" key="5">
    <source>
        <dbReference type="ARBA" id="ARBA00037088"/>
    </source>
</evidence>
<dbReference type="FunFam" id="3.30.559.10:FF:000001">
    <property type="entry name" value="Carnitine O-acetyltransferase"/>
    <property type="match status" value="1"/>
</dbReference>
<dbReference type="KEGG" id="dord:106001017"/>
<dbReference type="Pfam" id="PF00755">
    <property type="entry name" value="Carn_acyltransf"/>
    <property type="match status" value="1"/>
</dbReference>
<dbReference type="SUPFAM" id="SSF52777">
    <property type="entry name" value="CoA-dependent acyltransferases"/>
    <property type="match status" value="2"/>
</dbReference>
<feature type="domain" description="Choline/carnitine acyltransferase" evidence="11">
    <location>
        <begin position="27"/>
        <end position="604"/>
    </location>
</feature>
<organism evidence="12 13">
    <name type="scientific">Dipodomys ordii</name>
    <name type="common">Ord's kangaroo rat</name>
    <dbReference type="NCBI Taxonomy" id="10020"/>
    <lineage>
        <taxon>Eukaryota</taxon>
        <taxon>Metazoa</taxon>
        <taxon>Chordata</taxon>
        <taxon>Craniata</taxon>
        <taxon>Vertebrata</taxon>
        <taxon>Euteleostomi</taxon>
        <taxon>Mammalia</taxon>
        <taxon>Eutheria</taxon>
        <taxon>Euarchontoglires</taxon>
        <taxon>Glires</taxon>
        <taxon>Rodentia</taxon>
        <taxon>Castorimorpha</taxon>
        <taxon>Heteromyidae</taxon>
        <taxon>Dipodomyinae</taxon>
        <taxon>Dipodomys</taxon>
    </lineage>
</organism>
<accession>A0A1S3GRY0</accession>
<dbReference type="InterPro" id="IPR039551">
    <property type="entry name" value="Cho/carn_acyl_trans"/>
</dbReference>
<dbReference type="InParanoid" id="A0A1S3GRY0"/>
<evidence type="ECO:0000313" key="13">
    <source>
        <dbReference type="RefSeq" id="XP_012891648.1"/>
    </source>
</evidence>
<dbReference type="Proteomes" id="UP000081671">
    <property type="component" value="Unplaced"/>
</dbReference>
<dbReference type="AlphaFoldDB" id="A0A1S3GRY0"/>
<evidence type="ECO:0000256" key="1">
    <source>
        <dbReference type="ARBA" id="ARBA00005232"/>
    </source>
</evidence>
<gene>
    <name evidence="13" type="primary">Chat</name>
</gene>
<evidence type="ECO:0000256" key="9">
    <source>
        <dbReference type="PIRSR" id="PIRSR600542-1"/>
    </source>
</evidence>
<dbReference type="InterPro" id="IPR023213">
    <property type="entry name" value="CAT-like_dom_sf"/>
</dbReference>
<dbReference type="Gene3D" id="3.30.559.10">
    <property type="entry name" value="Chloramphenicol acetyltransferase-like domain"/>
    <property type="match status" value="1"/>
</dbReference>
<comment type="function">
    <text evidence="5">Catalyzes the reversible synthesis of acetylcholine (ACh) from acetyl CoA and choline at cholinergic synapses.</text>
</comment>
<evidence type="ECO:0000256" key="10">
    <source>
        <dbReference type="RuleBase" id="RU003801"/>
    </source>
</evidence>
<keyword evidence="2 10" id="KW-0808">Transferase</keyword>
<dbReference type="GO" id="GO:0043005">
    <property type="term" value="C:neuron projection"/>
    <property type="evidence" value="ECO:0007669"/>
    <property type="project" value="TreeGrafter"/>
</dbReference>
<evidence type="ECO:0000256" key="7">
    <source>
        <dbReference type="ARBA" id="ARBA00040495"/>
    </source>
</evidence>
<dbReference type="GeneID" id="106001017"/>
<dbReference type="InterPro" id="IPR000542">
    <property type="entry name" value="Carn_acyl_trans"/>
</dbReference>
<dbReference type="OrthoDB" id="240216at2759"/>
<evidence type="ECO:0000256" key="8">
    <source>
        <dbReference type="ARBA" id="ARBA00048143"/>
    </source>
</evidence>
<dbReference type="GO" id="GO:0007274">
    <property type="term" value="P:neuromuscular synaptic transmission"/>
    <property type="evidence" value="ECO:0007669"/>
    <property type="project" value="TreeGrafter"/>
</dbReference>
<dbReference type="GO" id="GO:0005737">
    <property type="term" value="C:cytoplasm"/>
    <property type="evidence" value="ECO:0007669"/>
    <property type="project" value="TreeGrafter"/>
</dbReference>
<evidence type="ECO:0000256" key="2">
    <source>
        <dbReference type="ARBA" id="ARBA00022679"/>
    </source>
</evidence>
<dbReference type="PROSITE" id="PS00440">
    <property type="entry name" value="ACYLTRANSF_C_2"/>
    <property type="match status" value="1"/>
</dbReference>
<dbReference type="GO" id="GO:0045202">
    <property type="term" value="C:synapse"/>
    <property type="evidence" value="ECO:0007669"/>
    <property type="project" value="GOC"/>
</dbReference>
<feature type="active site" description="Proton acceptor" evidence="9">
    <location>
        <position position="335"/>
    </location>
</feature>
<keyword evidence="3" id="KW-0530">Neurotransmitter biosynthesis</keyword>
<evidence type="ECO:0000256" key="4">
    <source>
        <dbReference type="ARBA" id="ARBA00023315"/>
    </source>
</evidence>
<dbReference type="FunFam" id="3.30.559.70:FF:000004">
    <property type="entry name" value="Choline O-acetyltransferase"/>
    <property type="match status" value="1"/>
</dbReference>
<evidence type="ECO:0000256" key="6">
    <source>
        <dbReference type="ARBA" id="ARBA00039091"/>
    </source>
</evidence>
<dbReference type="FunCoup" id="A0A1S3GRY0">
    <property type="interactions" value="121"/>
</dbReference>
<dbReference type="PROSITE" id="PS00439">
    <property type="entry name" value="ACYLTRANSF_C_1"/>
    <property type="match status" value="1"/>
</dbReference>
<dbReference type="InterPro" id="IPR042231">
    <property type="entry name" value="Cho/carn_acyl_trans_2"/>
</dbReference>
<evidence type="ECO:0000313" key="12">
    <source>
        <dbReference type="Proteomes" id="UP000081671"/>
    </source>
</evidence>
<name>A0A1S3GRY0_DIPOR</name>
<comment type="similarity">
    <text evidence="1 10">Belongs to the carnitine/choline acetyltransferase family.</text>
</comment>
<evidence type="ECO:0000259" key="11">
    <source>
        <dbReference type="Pfam" id="PF00755"/>
    </source>
</evidence>
<keyword evidence="12" id="KW-1185">Reference proteome</keyword>
<dbReference type="GO" id="GO:0008292">
    <property type="term" value="P:acetylcholine biosynthetic process"/>
    <property type="evidence" value="ECO:0007669"/>
    <property type="project" value="TreeGrafter"/>
</dbReference>
<dbReference type="CTD" id="1103"/>
<evidence type="ECO:0000256" key="3">
    <source>
        <dbReference type="ARBA" id="ARBA00022979"/>
    </source>
</evidence>
<dbReference type="GO" id="GO:0004102">
    <property type="term" value="F:choline O-acetyltransferase activity"/>
    <property type="evidence" value="ECO:0007669"/>
    <property type="project" value="UniProtKB-EC"/>
</dbReference>
<sequence>MPILEKVPHKTVVKTASTEEESGLPKLPVPPLQQTLATYLQCMQHLVPEEQFRKSQAIVQRFGTPGGLGETLQKKLLERQEKTANWVSEYWLNDMYLNNRLALPVNSSPAVIFARQHFQDTNDQLRFAASLISGVLSYKALLDSNSIPSDCAKGQLSGQPLCMKQYYGLFSSYRLPGHTQDTLVAQKSSIMPEPEHVIVACCNQFFVLDVVINFRRLSEGDLFTQLRKIVKMASNEDERLPPIGLLTSDGRSEWAEARTVLVKDSTNRDSLDMIERCICLVCLDAPGGGDLSDTHRALQLLHGGGCSRNGANRWYDKSLQFVVGRDGTCGVVCEHSPFDGIVLVQCTEHLLKHMMKSDKKLVRADSVSELPAPRRLRWKCSPEIQGHLASSAEKLQRIVKNLDFTVYKFDGYGKTFIKMQKCSPDAFIQVALQLAFYRLHRKLVPTYESASIRRFREGRVDNIRSATPEALAFVRAMTDHTTSRPASEKLQLLKVAIQAQTEYTVMAITGMAIDNHLLALRELAQELWKELPEMFTDETYLMSNRFILSTSQVPTTTEMFCCYGPVVPNGYGACYNPQPENILFCISSFHSCKETSSTGFAEAVGASLIDMQDLCSAAQLRDGKLLVTKEKATRPSQGPQS</sequence>
<dbReference type="EC" id="2.3.1.6" evidence="6"/>
<reference evidence="13" key="1">
    <citation type="submission" date="2025-08" db="UniProtKB">
        <authorList>
            <consortium name="RefSeq"/>
        </authorList>
    </citation>
    <scope>IDENTIFICATION</scope>
    <source>
        <tissue evidence="13">Kidney</tissue>
    </source>
</reference>
<dbReference type="STRING" id="10020.ENSDORP00000019005"/>
<keyword evidence="4 10" id="KW-0012">Acyltransferase</keyword>